<accession>X1RFD1</accession>
<dbReference type="AlphaFoldDB" id="X1RFD1"/>
<proteinExistence type="predicted"/>
<protein>
    <submittedName>
        <fullName evidence="1">Uncharacterized protein</fullName>
    </submittedName>
</protein>
<name>X1RFD1_9ZZZZ</name>
<sequence length="42" mass="4858">MFGEGYSARGIPLFIHSPQDKRFAFVFQTKTEFVELTTLYLA</sequence>
<dbReference type="EMBL" id="BARW01032305">
    <property type="protein sequence ID" value="GAJ11836.1"/>
    <property type="molecule type" value="Genomic_DNA"/>
</dbReference>
<comment type="caution">
    <text evidence="1">The sequence shown here is derived from an EMBL/GenBank/DDBJ whole genome shotgun (WGS) entry which is preliminary data.</text>
</comment>
<evidence type="ECO:0000313" key="1">
    <source>
        <dbReference type="EMBL" id="GAI65696.1"/>
    </source>
</evidence>
<reference evidence="1" key="1">
    <citation type="journal article" date="2014" name="Front. Microbiol.">
        <title>High frequency of phylogenetically diverse reductive dehalogenase-homologous genes in deep subseafloor sedimentary metagenomes.</title>
        <authorList>
            <person name="Kawai M."/>
            <person name="Futagami T."/>
            <person name="Toyoda A."/>
            <person name="Takaki Y."/>
            <person name="Nishi S."/>
            <person name="Hori S."/>
            <person name="Arai W."/>
            <person name="Tsubouchi T."/>
            <person name="Morono Y."/>
            <person name="Uchiyama I."/>
            <person name="Ito T."/>
            <person name="Fujiyama A."/>
            <person name="Inagaki F."/>
            <person name="Takami H."/>
        </authorList>
    </citation>
    <scope>NUCLEOTIDE SEQUENCE</scope>
    <source>
        <strain evidence="1">Expedition CK06-06</strain>
    </source>
</reference>
<organism evidence="1">
    <name type="scientific">marine sediment metagenome</name>
    <dbReference type="NCBI Taxonomy" id="412755"/>
    <lineage>
        <taxon>unclassified sequences</taxon>
        <taxon>metagenomes</taxon>
        <taxon>ecological metagenomes</taxon>
    </lineage>
</organism>
<evidence type="ECO:0000313" key="2">
    <source>
        <dbReference type="EMBL" id="GAJ11836.1"/>
    </source>
</evidence>
<dbReference type="EMBL" id="BARW01000526">
    <property type="protein sequence ID" value="GAI65696.1"/>
    <property type="molecule type" value="Genomic_DNA"/>
</dbReference>
<gene>
    <name evidence="1" type="ORF">S12H4_02228</name>
    <name evidence="2" type="ORF">S12H4_51169</name>
</gene>